<dbReference type="Pfam" id="PF00188">
    <property type="entry name" value="CAP"/>
    <property type="match status" value="2"/>
</dbReference>
<proteinExistence type="predicted"/>
<dbReference type="InterPro" id="IPR014044">
    <property type="entry name" value="CAP_dom"/>
</dbReference>
<feature type="domain" description="SCP" evidence="1">
    <location>
        <begin position="185"/>
        <end position="338"/>
    </location>
</feature>
<gene>
    <name evidence="2" type="ORF">ANCCAN_07065</name>
</gene>
<dbReference type="Proteomes" id="UP000252519">
    <property type="component" value="Unassembled WGS sequence"/>
</dbReference>
<dbReference type="PANTHER" id="PTHR10334">
    <property type="entry name" value="CYSTEINE-RICH SECRETORY PROTEIN-RELATED"/>
    <property type="match status" value="1"/>
</dbReference>
<dbReference type="STRING" id="29170.A0A368GRA2"/>
<name>A0A368GRA2_ANCCA</name>
<dbReference type="Gene3D" id="3.40.33.10">
    <property type="entry name" value="CAP"/>
    <property type="match status" value="2"/>
</dbReference>
<sequence length="363" mass="40156">MKDNAKAPGGKNIYRLNWDCLMEKKAEKVVDECKQPATEPEGLSMAYTKFTLDTCNAVPALKKAIQGMWDEVKEVTLNANNPTFDDDKIKNFAVLAYGKATRIGCAQKNCNGELHVACMTYAKGPAKGQAIYEKGTSCTDKSQCTTYEESRCNPTLKLCVAGYPGNTTDTPPDRCPGQEDMNTDTARDVFLNLHNEHRATIAKGGVVMGNKNKTRPCPRMMKLTKYECDLEKAAYDTAKRCPSTDSKVDNENWFTTTDATNKRQAAEKAVASWYNEITTGYMDQKTGSQNLLMPNFNITHFARIVWANNTKIGCAVHKCSGNKYHAVCRYGQGVGRPGSQIYFPGGKACNQCRDNCENDALCL</sequence>
<dbReference type="SMART" id="SM00198">
    <property type="entry name" value="SCP"/>
    <property type="match status" value="1"/>
</dbReference>
<dbReference type="InterPro" id="IPR035940">
    <property type="entry name" value="CAP_sf"/>
</dbReference>
<accession>A0A368GRA2</accession>
<dbReference type="AlphaFoldDB" id="A0A368GRA2"/>
<dbReference type="OrthoDB" id="5853705at2759"/>
<dbReference type="InterPro" id="IPR001283">
    <property type="entry name" value="CRISP-related"/>
</dbReference>
<protein>
    <submittedName>
        <fullName evidence="2">SCP-like protein</fullName>
    </submittedName>
</protein>
<evidence type="ECO:0000259" key="1">
    <source>
        <dbReference type="SMART" id="SM00198"/>
    </source>
</evidence>
<dbReference type="EMBL" id="JOJR01000071">
    <property type="protein sequence ID" value="RCN46886.1"/>
    <property type="molecule type" value="Genomic_DNA"/>
</dbReference>
<dbReference type="CDD" id="cd05380">
    <property type="entry name" value="CAP_euk"/>
    <property type="match status" value="2"/>
</dbReference>
<organism evidence="2 3">
    <name type="scientific">Ancylostoma caninum</name>
    <name type="common">Dog hookworm</name>
    <dbReference type="NCBI Taxonomy" id="29170"/>
    <lineage>
        <taxon>Eukaryota</taxon>
        <taxon>Metazoa</taxon>
        <taxon>Ecdysozoa</taxon>
        <taxon>Nematoda</taxon>
        <taxon>Chromadorea</taxon>
        <taxon>Rhabditida</taxon>
        <taxon>Rhabditina</taxon>
        <taxon>Rhabditomorpha</taxon>
        <taxon>Strongyloidea</taxon>
        <taxon>Ancylostomatidae</taxon>
        <taxon>Ancylostomatinae</taxon>
        <taxon>Ancylostoma</taxon>
    </lineage>
</organism>
<reference evidence="2 3" key="1">
    <citation type="submission" date="2014-10" db="EMBL/GenBank/DDBJ databases">
        <title>Draft genome of the hookworm Ancylostoma caninum.</title>
        <authorList>
            <person name="Mitreva M."/>
        </authorList>
    </citation>
    <scope>NUCLEOTIDE SEQUENCE [LARGE SCALE GENOMIC DNA]</scope>
    <source>
        <strain evidence="2 3">Baltimore</strain>
    </source>
</reference>
<dbReference type="SUPFAM" id="SSF55797">
    <property type="entry name" value="PR-1-like"/>
    <property type="match status" value="2"/>
</dbReference>
<keyword evidence="3" id="KW-1185">Reference proteome</keyword>
<comment type="caution">
    <text evidence="2">The sequence shown here is derived from an EMBL/GenBank/DDBJ whole genome shotgun (WGS) entry which is preliminary data.</text>
</comment>
<evidence type="ECO:0000313" key="2">
    <source>
        <dbReference type="EMBL" id="RCN46886.1"/>
    </source>
</evidence>
<evidence type="ECO:0000313" key="3">
    <source>
        <dbReference type="Proteomes" id="UP000252519"/>
    </source>
</evidence>